<comment type="similarity">
    <text evidence="4">Belongs to the class I-like SAM-binding methyltransferase superfamily. RNA M5U methyltransferase family.</text>
</comment>
<dbReference type="PROSITE" id="PS51687">
    <property type="entry name" value="SAM_MT_RNA_M5U"/>
    <property type="match status" value="1"/>
</dbReference>
<gene>
    <name evidence="5" type="ORF">SE17_28620</name>
</gene>
<reference evidence="5 6" key="1">
    <citation type="submission" date="2015-09" db="EMBL/GenBank/DDBJ databases">
        <title>Draft genome sequence of Kouleothrix aurantiaca JCM 19913.</title>
        <authorList>
            <person name="Hemp J."/>
        </authorList>
    </citation>
    <scope>NUCLEOTIDE SEQUENCE [LARGE SCALE GENOMIC DNA]</scope>
    <source>
        <strain evidence="5 6">COM-B</strain>
    </source>
</reference>
<dbReference type="GO" id="GO:0070475">
    <property type="term" value="P:rRNA base methylation"/>
    <property type="evidence" value="ECO:0007669"/>
    <property type="project" value="TreeGrafter"/>
</dbReference>
<evidence type="ECO:0000256" key="3">
    <source>
        <dbReference type="ARBA" id="ARBA00022691"/>
    </source>
</evidence>
<feature type="binding site" evidence="4">
    <location>
        <position position="244"/>
    </location>
    <ligand>
        <name>S-adenosyl-L-methionine</name>
        <dbReference type="ChEBI" id="CHEBI:59789"/>
    </ligand>
</feature>
<evidence type="ECO:0000256" key="1">
    <source>
        <dbReference type="ARBA" id="ARBA00022603"/>
    </source>
</evidence>
<dbReference type="Gene3D" id="3.40.50.150">
    <property type="entry name" value="Vaccinia Virus protein VP39"/>
    <property type="match status" value="1"/>
</dbReference>
<protein>
    <submittedName>
        <fullName evidence="5">(Uracil-5)-methyltransferase</fullName>
    </submittedName>
</protein>
<name>A0A0P9F1G2_9CHLR</name>
<dbReference type="AlphaFoldDB" id="A0A0P9F1G2"/>
<dbReference type="InterPro" id="IPR010280">
    <property type="entry name" value="U5_MeTrfase_fam"/>
</dbReference>
<proteinExistence type="inferred from homology"/>
<dbReference type="InterPro" id="IPR029063">
    <property type="entry name" value="SAM-dependent_MTases_sf"/>
</dbReference>
<feature type="binding site" evidence="4">
    <location>
        <position position="278"/>
    </location>
    <ligand>
        <name>S-adenosyl-L-methionine</name>
        <dbReference type="ChEBI" id="CHEBI:59789"/>
    </ligand>
</feature>
<organism evidence="5 6">
    <name type="scientific">Kouleothrix aurantiaca</name>
    <dbReference type="NCBI Taxonomy" id="186479"/>
    <lineage>
        <taxon>Bacteria</taxon>
        <taxon>Bacillati</taxon>
        <taxon>Chloroflexota</taxon>
        <taxon>Chloroflexia</taxon>
        <taxon>Chloroflexales</taxon>
        <taxon>Roseiflexineae</taxon>
        <taxon>Roseiflexaceae</taxon>
        <taxon>Kouleothrix</taxon>
    </lineage>
</organism>
<evidence type="ECO:0000313" key="6">
    <source>
        <dbReference type="Proteomes" id="UP000050509"/>
    </source>
</evidence>
<feature type="binding site" evidence="4">
    <location>
        <position position="299"/>
    </location>
    <ligand>
        <name>S-adenosyl-L-methionine</name>
        <dbReference type="ChEBI" id="CHEBI:59789"/>
    </ligand>
</feature>
<dbReference type="GO" id="GO:0070041">
    <property type="term" value="F:rRNA (uridine-C5-)-methyltransferase activity"/>
    <property type="evidence" value="ECO:0007669"/>
    <property type="project" value="TreeGrafter"/>
</dbReference>
<sequence length="306" mass="33068">MTQNAKTLTPKLFRRQVIDAARNGETATPICRHAPPLDFCGGCTFQDRSYATQVAAKLAALRALWQNDLPAELIEGITVVGSPEPFAYRTRMDYVSSKGRFGLRRGGKFNYIVDLQECHLVPPAAFAIARGVYEHATALGLPDYNLRSHEGFLRYLVVRRSPQDTLLLAMVTAAPDHAGERAAAMEQVAAHALVQPGVVGFHWLVNDAVTDISFGAPMRHWGSDLLEMQVGERTLAIGPNTFFQNNVHLLLPLLDDVRSAVGGSQGAGTRVSAVADLYGGVGTIALHLAAHVEHITCVESFAESAA</sequence>
<evidence type="ECO:0000256" key="4">
    <source>
        <dbReference type="PROSITE-ProRule" id="PRU01024"/>
    </source>
</evidence>
<keyword evidence="6" id="KW-1185">Reference proteome</keyword>
<evidence type="ECO:0000313" key="5">
    <source>
        <dbReference type="EMBL" id="KPV50153.1"/>
    </source>
</evidence>
<evidence type="ECO:0000256" key="2">
    <source>
        <dbReference type="ARBA" id="ARBA00022679"/>
    </source>
</evidence>
<dbReference type="Proteomes" id="UP000050509">
    <property type="component" value="Unassembled WGS sequence"/>
</dbReference>
<feature type="non-terminal residue" evidence="5">
    <location>
        <position position="306"/>
    </location>
</feature>
<dbReference type="PANTHER" id="PTHR11061">
    <property type="entry name" value="RNA M5U METHYLTRANSFERASE"/>
    <property type="match status" value="1"/>
</dbReference>
<dbReference type="EMBL" id="LJCR01001554">
    <property type="protein sequence ID" value="KPV50153.1"/>
    <property type="molecule type" value="Genomic_DNA"/>
</dbReference>
<keyword evidence="1 4" id="KW-0489">Methyltransferase</keyword>
<keyword evidence="3 4" id="KW-0949">S-adenosyl-L-methionine</keyword>
<dbReference type="SUPFAM" id="SSF53335">
    <property type="entry name" value="S-adenosyl-L-methionine-dependent methyltransferases"/>
    <property type="match status" value="1"/>
</dbReference>
<dbReference type="Gene3D" id="2.40.50.1070">
    <property type="match status" value="1"/>
</dbReference>
<accession>A0A0P9F1G2</accession>
<keyword evidence="2 4" id="KW-0808">Transferase</keyword>
<comment type="caution">
    <text evidence="4">Lacks conserved residue(s) required for the propagation of feature annotation.</text>
</comment>
<comment type="caution">
    <text evidence="5">The sequence shown here is derived from an EMBL/GenBank/DDBJ whole genome shotgun (WGS) entry which is preliminary data.</text>
</comment>
<dbReference type="PANTHER" id="PTHR11061:SF30">
    <property type="entry name" value="TRNA (URACIL(54)-C(5))-METHYLTRANSFERASE"/>
    <property type="match status" value="1"/>
</dbReference>